<organism evidence="10 11">
    <name type="scientific">Candidatus Blochmannia ocreatus</name>
    <name type="common">nom. nud.</name>
    <dbReference type="NCBI Taxonomy" id="251538"/>
    <lineage>
        <taxon>Bacteria</taxon>
        <taxon>Pseudomonadati</taxon>
        <taxon>Pseudomonadota</taxon>
        <taxon>Gammaproteobacteria</taxon>
        <taxon>Enterobacterales</taxon>
        <taxon>Enterobacteriaceae</taxon>
        <taxon>ant endosymbionts</taxon>
        <taxon>Candidatus Blochmanniella</taxon>
    </lineage>
</organism>
<comment type="similarity">
    <text evidence="2">Belongs to the Ap4A hydrolase family.</text>
</comment>
<evidence type="ECO:0000256" key="3">
    <source>
        <dbReference type="ARBA" id="ARBA00012506"/>
    </source>
</evidence>
<proteinExistence type="inferred from homology"/>
<evidence type="ECO:0000256" key="1">
    <source>
        <dbReference type="ARBA" id="ARBA00003413"/>
    </source>
</evidence>
<name>A0ABY4SUQ7_9ENTR</name>
<dbReference type="PIRSF" id="PIRSF000903">
    <property type="entry name" value="B5n-ttraPtase_sm"/>
    <property type="match status" value="1"/>
</dbReference>
<evidence type="ECO:0000256" key="6">
    <source>
        <dbReference type="ARBA" id="ARBA00032248"/>
    </source>
</evidence>
<protein>
    <recommendedName>
        <fullName evidence="3">bis(5'-nucleosyl)-tetraphosphatase (symmetrical)</fullName>
        <ecNumber evidence="3">3.6.1.41</ecNumber>
    </recommendedName>
    <alternativeName>
        <fullName evidence="6">Ap4A hydrolase</fullName>
    </alternativeName>
    <alternativeName>
        <fullName evidence="5">Diadenosine 5',5'''-P1,P4-tetraphosphate pyrophosphohydrolase</fullName>
    </alternativeName>
    <alternativeName>
        <fullName evidence="7">Diadenosine tetraphosphatase</fullName>
    </alternativeName>
</protein>
<gene>
    <name evidence="10" type="ORF">M9405_00525</name>
</gene>
<evidence type="ECO:0000259" key="9">
    <source>
        <dbReference type="Pfam" id="PF00149"/>
    </source>
</evidence>
<dbReference type="EMBL" id="CP097762">
    <property type="protein sequence ID" value="URJ25208.1"/>
    <property type="molecule type" value="Genomic_DNA"/>
</dbReference>
<comment type="function">
    <text evidence="1">Hydrolyzes diadenosine 5',5'''-P1,P4-tetraphosphate to yield ADP.</text>
</comment>
<evidence type="ECO:0000313" key="11">
    <source>
        <dbReference type="Proteomes" id="UP001056834"/>
    </source>
</evidence>
<reference evidence="10" key="1">
    <citation type="submission" date="2022-05" db="EMBL/GenBank/DDBJ databases">
        <title>Impact of host demography and evolutionary history on endosymbiont molecular evolution: a test in carpenter ants (Genus Camponotus) and their Blochmannia endosymbionts.</title>
        <authorList>
            <person name="Manthey J.D."/>
            <person name="Giron J.C."/>
            <person name="Hruska J.P."/>
        </authorList>
    </citation>
    <scope>NUCLEOTIDE SEQUENCE</scope>
    <source>
        <strain evidence="10">C-006</strain>
    </source>
</reference>
<evidence type="ECO:0000256" key="5">
    <source>
        <dbReference type="ARBA" id="ARBA00031248"/>
    </source>
</evidence>
<dbReference type="GO" id="GO:0008803">
    <property type="term" value="F:bis(5'-nucleosyl)-tetraphosphatase (symmetrical) activity"/>
    <property type="evidence" value="ECO:0007669"/>
    <property type="project" value="UniProtKB-EC"/>
</dbReference>
<dbReference type="InterPro" id="IPR004617">
    <property type="entry name" value="ApaH"/>
</dbReference>
<dbReference type="InterPro" id="IPR004843">
    <property type="entry name" value="Calcineurin-like_PHP"/>
</dbReference>
<keyword evidence="4 10" id="KW-0378">Hydrolase</keyword>
<dbReference type="Proteomes" id="UP001056834">
    <property type="component" value="Chromosome"/>
</dbReference>
<dbReference type="RefSeq" id="WP_250223339.1">
    <property type="nucleotide sequence ID" value="NZ_CP097762.1"/>
</dbReference>
<dbReference type="Gene3D" id="3.60.21.10">
    <property type="match status" value="1"/>
</dbReference>
<sequence length="278" mass="32573">MVNYFVGDIHGCYSSLMKILDLVNFDPNMDILHLTGDLISRGPNSLEVLRYVYSLRKSAYTVLGNHELHLLKTFFDMHNKKYVDYFHEILHASDSDELIYWLRHQSLLYINENEKILMTHAGIHPHWNLLNTQEYAREIESILTSDDLSILFTHQNISNIKYVHPEIIKRVQNNVNVFTRMRYIYPNGQLNLKYKGDPKSSPKELYPWFSFKRVIDPAYNIIFGHWASLKNAKIPPRIYGLDTGCCWGGSLTILQWEHKKIKKLSCAPEIPHIIIQNN</sequence>
<keyword evidence="11" id="KW-1185">Reference proteome</keyword>
<feature type="domain" description="Calcineurin-like phosphoesterase" evidence="9">
    <location>
        <begin position="5"/>
        <end position="169"/>
    </location>
</feature>
<dbReference type="Pfam" id="PF00149">
    <property type="entry name" value="Metallophos"/>
    <property type="match status" value="1"/>
</dbReference>
<accession>A0ABY4SUQ7</accession>
<dbReference type="SUPFAM" id="SSF56300">
    <property type="entry name" value="Metallo-dependent phosphatases"/>
    <property type="match status" value="1"/>
</dbReference>
<dbReference type="InterPro" id="IPR050126">
    <property type="entry name" value="Ap4A_hydrolase"/>
</dbReference>
<evidence type="ECO:0000256" key="8">
    <source>
        <dbReference type="ARBA" id="ARBA00049417"/>
    </source>
</evidence>
<dbReference type="EC" id="3.6.1.41" evidence="3"/>
<evidence type="ECO:0000313" key="10">
    <source>
        <dbReference type="EMBL" id="URJ25208.1"/>
    </source>
</evidence>
<evidence type="ECO:0000256" key="4">
    <source>
        <dbReference type="ARBA" id="ARBA00022801"/>
    </source>
</evidence>
<comment type="catalytic activity">
    <reaction evidence="8">
        <text>P(1),P(4)-bis(5'-adenosyl) tetraphosphate + H2O = 2 ADP + 2 H(+)</text>
        <dbReference type="Rhea" id="RHEA:24252"/>
        <dbReference type="ChEBI" id="CHEBI:15377"/>
        <dbReference type="ChEBI" id="CHEBI:15378"/>
        <dbReference type="ChEBI" id="CHEBI:58141"/>
        <dbReference type="ChEBI" id="CHEBI:456216"/>
        <dbReference type="EC" id="3.6.1.41"/>
    </reaction>
</comment>
<dbReference type="PANTHER" id="PTHR42850">
    <property type="entry name" value="METALLOPHOSPHOESTERASE"/>
    <property type="match status" value="1"/>
</dbReference>
<dbReference type="NCBIfam" id="TIGR00668">
    <property type="entry name" value="apaH"/>
    <property type="match status" value="1"/>
</dbReference>
<dbReference type="PANTHER" id="PTHR42850:SF11">
    <property type="entry name" value="BIS(5'-NUCLEOSYL)-TETRAPHOSPHATASE [SYMMETRICAL]"/>
    <property type="match status" value="1"/>
</dbReference>
<evidence type="ECO:0000256" key="2">
    <source>
        <dbReference type="ARBA" id="ARBA00005419"/>
    </source>
</evidence>
<evidence type="ECO:0000256" key="7">
    <source>
        <dbReference type="ARBA" id="ARBA00033210"/>
    </source>
</evidence>
<dbReference type="NCBIfam" id="NF001204">
    <property type="entry name" value="PRK00166.1"/>
    <property type="match status" value="1"/>
</dbReference>
<dbReference type="InterPro" id="IPR029052">
    <property type="entry name" value="Metallo-depent_PP-like"/>
</dbReference>